<dbReference type="AlphaFoldDB" id="A0A2J6RZX2"/>
<gene>
    <name evidence="1" type="ORF">L207DRAFT_508840</name>
</gene>
<dbReference type="EMBL" id="KZ613941">
    <property type="protein sequence ID" value="PMD44067.1"/>
    <property type="molecule type" value="Genomic_DNA"/>
</dbReference>
<proteinExistence type="predicted"/>
<sequence length="430" mass="47354">MASVPVIQVLSKQSYEDQYIVSLPNAYPLPPLGPSSIRIKSTLLSITTNNFSYARIGHLLGWWDVHPLPPSIPAQYSDPSKFGRISAWGYAEVIESNVSGLEVGTQFWGYLPIGTLPLDMEVKLSDISGQFLEISKRREKQLPIYNRYFFYPPNSKDLEDKESMGWDALMLILFQTGYMVNRYVFAWESNELVQPGGGKPTPEGWTIQQGALGKDSIVLVFSPSGKTALGLAYSLKHDRPAESKPRLVIGVGSANSKSFSEGTGLYDKVLTYDADSGNLEEQLGLTPDTKIAVVDIGARDGAADRWAAKLKNNYSNVVQIQIAGETKAQTPEEATAGFLARKKVKGYKGVINASAMRSQAMDQIGEQRFYDDFAKLWDSVKTGGYIKGMRLVWGEGMEDLGRGWEKLCKGEVGPNEGLVFSLVEKPVGKL</sequence>
<keyword evidence="2" id="KW-1185">Reference proteome</keyword>
<dbReference type="InterPro" id="IPR021276">
    <property type="entry name" value="DUF2855"/>
</dbReference>
<dbReference type="OrthoDB" id="192702at2759"/>
<evidence type="ECO:0000313" key="2">
    <source>
        <dbReference type="Proteomes" id="UP000235786"/>
    </source>
</evidence>
<name>A0A2J6RZX2_HYAVF</name>
<accession>A0A2J6RZX2</accession>
<dbReference type="Pfam" id="PF11017">
    <property type="entry name" value="DUF2855"/>
    <property type="match status" value="1"/>
</dbReference>
<evidence type="ECO:0000313" key="1">
    <source>
        <dbReference type="EMBL" id="PMD44067.1"/>
    </source>
</evidence>
<reference evidence="1 2" key="1">
    <citation type="submission" date="2016-04" db="EMBL/GenBank/DDBJ databases">
        <title>A degradative enzymes factory behind the ericoid mycorrhizal symbiosis.</title>
        <authorList>
            <consortium name="DOE Joint Genome Institute"/>
            <person name="Martino E."/>
            <person name="Morin E."/>
            <person name="Grelet G."/>
            <person name="Kuo A."/>
            <person name="Kohler A."/>
            <person name="Daghino S."/>
            <person name="Barry K."/>
            <person name="Choi C."/>
            <person name="Cichocki N."/>
            <person name="Clum A."/>
            <person name="Copeland A."/>
            <person name="Hainaut M."/>
            <person name="Haridas S."/>
            <person name="Labutti K."/>
            <person name="Lindquist E."/>
            <person name="Lipzen A."/>
            <person name="Khouja H.-R."/>
            <person name="Murat C."/>
            <person name="Ohm R."/>
            <person name="Olson A."/>
            <person name="Spatafora J."/>
            <person name="Veneault-Fourrey C."/>
            <person name="Henrissat B."/>
            <person name="Grigoriev I."/>
            <person name="Martin F."/>
            <person name="Perotto S."/>
        </authorList>
    </citation>
    <scope>NUCLEOTIDE SEQUENCE [LARGE SCALE GENOMIC DNA]</scope>
    <source>
        <strain evidence="1 2">F</strain>
    </source>
</reference>
<dbReference type="Proteomes" id="UP000235786">
    <property type="component" value="Unassembled WGS sequence"/>
</dbReference>
<organism evidence="1 2">
    <name type="scientific">Hyaloscypha variabilis (strain UAMH 11265 / GT02V1 / F)</name>
    <name type="common">Meliniomyces variabilis</name>
    <dbReference type="NCBI Taxonomy" id="1149755"/>
    <lineage>
        <taxon>Eukaryota</taxon>
        <taxon>Fungi</taxon>
        <taxon>Dikarya</taxon>
        <taxon>Ascomycota</taxon>
        <taxon>Pezizomycotina</taxon>
        <taxon>Leotiomycetes</taxon>
        <taxon>Helotiales</taxon>
        <taxon>Hyaloscyphaceae</taxon>
        <taxon>Hyaloscypha</taxon>
        <taxon>Hyaloscypha variabilis</taxon>
    </lineage>
</organism>
<dbReference type="STRING" id="1149755.A0A2J6RZX2"/>
<protein>
    <submittedName>
        <fullName evidence="1">Uncharacterized protein</fullName>
    </submittedName>
</protein>